<organism evidence="1 2">
    <name type="scientific">Lithocarpus litseifolius</name>
    <dbReference type="NCBI Taxonomy" id="425828"/>
    <lineage>
        <taxon>Eukaryota</taxon>
        <taxon>Viridiplantae</taxon>
        <taxon>Streptophyta</taxon>
        <taxon>Embryophyta</taxon>
        <taxon>Tracheophyta</taxon>
        <taxon>Spermatophyta</taxon>
        <taxon>Magnoliopsida</taxon>
        <taxon>eudicotyledons</taxon>
        <taxon>Gunneridae</taxon>
        <taxon>Pentapetalae</taxon>
        <taxon>rosids</taxon>
        <taxon>fabids</taxon>
        <taxon>Fagales</taxon>
        <taxon>Fagaceae</taxon>
        <taxon>Lithocarpus</taxon>
    </lineage>
</organism>
<proteinExistence type="predicted"/>
<gene>
    <name evidence="1" type="ORF">SO802_013162</name>
</gene>
<keyword evidence="2" id="KW-1185">Reference proteome</keyword>
<sequence>MGHDIALPSNCQSTKTIDVHLDNEGSLNDKPISFLIVDLKRLCDIVRDENSEALSHPGRVKALAVILEIDIKEDISVNMADLIHRKNVFVANK</sequence>
<protein>
    <submittedName>
        <fullName evidence="1">Uncharacterized protein</fullName>
    </submittedName>
</protein>
<dbReference type="EMBL" id="JAZDWU010000004">
    <property type="protein sequence ID" value="KAL0005601.1"/>
    <property type="molecule type" value="Genomic_DNA"/>
</dbReference>
<comment type="caution">
    <text evidence="1">The sequence shown here is derived from an EMBL/GenBank/DDBJ whole genome shotgun (WGS) entry which is preliminary data.</text>
</comment>
<dbReference type="AlphaFoldDB" id="A0AAW2DAC7"/>
<accession>A0AAW2DAC7</accession>
<evidence type="ECO:0000313" key="2">
    <source>
        <dbReference type="Proteomes" id="UP001459277"/>
    </source>
</evidence>
<reference evidence="1 2" key="1">
    <citation type="submission" date="2024-01" db="EMBL/GenBank/DDBJ databases">
        <title>A telomere-to-telomere, gap-free genome of sweet tea (Lithocarpus litseifolius).</title>
        <authorList>
            <person name="Zhou J."/>
        </authorList>
    </citation>
    <scope>NUCLEOTIDE SEQUENCE [LARGE SCALE GENOMIC DNA]</scope>
    <source>
        <strain evidence="1">Zhou-2022a</strain>
        <tissue evidence="1">Leaf</tissue>
    </source>
</reference>
<evidence type="ECO:0000313" key="1">
    <source>
        <dbReference type="EMBL" id="KAL0005601.1"/>
    </source>
</evidence>
<name>A0AAW2DAC7_9ROSI</name>
<dbReference type="Proteomes" id="UP001459277">
    <property type="component" value="Unassembled WGS sequence"/>
</dbReference>